<evidence type="ECO:0000313" key="1">
    <source>
        <dbReference type="EMBL" id="MDT2404829.1"/>
    </source>
</evidence>
<evidence type="ECO:0000313" key="2">
    <source>
        <dbReference type="EMBL" id="MDT2513962.1"/>
    </source>
</evidence>
<accession>A0AAW8SF10</accession>
<dbReference type="SUPFAM" id="SSF52309">
    <property type="entry name" value="N-(deoxy)ribosyltransferase-like"/>
    <property type="match status" value="1"/>
</dbReference>
<name>A0AAW8SF10_ENTAV</name>
<dbReference type="EMBL" id="JARPWH010000139">
    <property type="protein sequence ID" value="MDT2404829.1"/>
    <property type="molecule type" value="Genomic_DNA"/>
</dbReference>
<comment type="caution">
    <text evidence="1">The sequence shown here is derived from an EMBL/GenBank/DDBJ whole genome shotgun (WGS) entry which is preliminary data.</text>
</comment>
<dbReference type="RefSeq" id="WP_311820706.1">
    <property type="nucleotide sequence ID" value="NZ_JARPWH010000139.1"/>
</dbReference>
<dbReference type="Proteomes" id="UP001264335">
    <property type="component" value="Unassembled WGS sequence"/>
</dbReference>
<dbReference type="AlphaFoldDB" id="A0AAW8SF10"/>
<dbReference type="Proteomes" id="UP001260773">
    <property type="component" value="Unassembled WGS sequence"/>
</dbReference>
<reference evidence="1 4" key="1">
    <citation type="submission" date="2023-03" db="EMBL/GenBank/DDBJ databases">
        <authorList>
            <person name="Shen W."/>
            <person name="Cai J."/>
        </authorList>
    </citation>
    <scope>NUCLEOTIDE SEQUENCE</scope>
    <source>
        <strain evidence="1">P33-2</strain>
        <strain evidence="2 4">Y2</strain>
    </source>
</reference>
<organism evidence="1 3">
    <name type="scientific">Enterococcus avium</name>
    <name type="common">Streptococcus avium</name>
    <dbReference type="NCBI Taxonomy" id="33945"/>
    <lineage>
        <taxon>Bacteria</taxon>
        <taxon>Bacillati</taxon>
        <taxon>Bacillota</taxon>
        <taxon>Bacilli</taxon>
        <taxon>Lactobacillales</taxon>
        <taxon>Enterococcaceae</taxon>
        <taxon>Enterococcus</taxon>
    </lineage>
</organism>
<evidence type="ECO:0000313" key="4">
    <source>
        <dbReference type="Proteomes" id="UP001264335"/>
    </source>
</evidence>
<evidence type="ECO:0000313" key="3">
    <source>
        <dbReference type="Proteomes" id="UP001260773"/>
    </source>
</evidence>
<dbReference type="EMBL" id="JARPWY010000013">
    <property type="protein sequence ID" value="MDT2513962.1"/>
    <property type="molecule type" value="Genomic_DNA"/>
</dbReference>
<protein>
    <submittedName>
        <fullName evidence="1">Uncharacterized protein</fullName>
    </submittedName>
</protein>
<sequence length="128" mass="14568">MINEMKKNYIYQISTNPIKRNSSHLFGESENTIGIGFSKDCSIITGMNNSIGKTIEAIKNSSLVYINGAIDPTTFFELGLAISLDKEIYYVTDQKNNFFNLQLPYPLEKVKSIEYKEFISLVESLEHL</sequence>
<proteinExistence type="predicted"/>
<gene>
    <name evidence="1" type="ORF">P7D43_20880</name>
    <name evidence="2" type="ORF">P7D79_06905</name>
</gene>